<comment type="caution">
    <text evidence="3">The sequence shown here is derived from an EMBL/GenBank/DDBJ whole genome shotgun (WGS) entry which is preliminary data.</text>
</comment>
<evidence type="ECO:0000259" key="2">
    <source>
        <dbReference type="SMART" id="SM00822"/>
    </source>
</evidence>
<dbReference type="Gene3D" id="3.40.50.720">
    <property type="entry name" value="NAD(P)-binding Rossmann-like Domain"/>
    <property type="match status" value="1"/>
</dbReference>
<dbReference type="EMBL" id="SJPS01000004">
    <property type="protein sequence ID" value="TWU25738.1"/>
    <property type="molecule type" value="Genomic_DNA"/>
</dbReference>
<dbReference type="PRINTS" id="PR00081">
    <property type="entry name" value="GDHRDH"/>
</dbReference>
<dbReference type="PROSITE" id="PS00061">
    <property type="entry name" value="ADH_SHORT"/>
    <property type="match status" value="1"/>
</dbReference>
<name>A0A5C6CMT8_9BACT</name>
<dbReference type="GO" id="GO:0008202">
    <property type="term" value="P:steroid metabolic process"/>
    <property type="evidence" value="ECO:0007669"/>
    <property type="project" value="TreeGrafter"/>
</dbReference>
<gene>
    <name evidence="3" type="primary">cpnA</name>
    <name evidence="3" type="ORF">Pla144_29500</name>
</gene>
<dbReference type="CDD" id="cd05374">
    <property type="entry name" value="17beta-HSD-like_SDR_c"/>
    <property type="match status" value="1"/>
</dbReference>
<evidence type="ECO:0000256" key="1">
    <source>
        <dbReference type="RuleBase" id="RU000363"/>
    </source>
</evidence>
<dbReference type="Proteomes" id="UP000318437">
    <property type="component" value="Unassembled WGS sequence"/>
</dbReference>
<dbReference type="InterPro" id="IPR057326">
    <property type="entry name" value="KR_dom"/>
</dbReference>
<protein>
    <submittedName>
        <fullName evidence="3">Cyclopentanol dehydrogenase</fullName>
        <ecNumber evidence="3">1.1.1.163</ecNumber>
    </submittedName>
</protein>
<dbReference type="RefSeq" id="WP_146451322.1">
    <property type="nucleotide sequence ID" value="NZ_SJPS01000004.1"/>
</dbReference>
<proteinExistence type="inferred from homology"/>
<keyword evidence="3" id="KW-0560">Oxidoreductase</keyword>
<accession>A0A5C6CMT8</accession>
<dbReference type="AlphaFoldDB" id="A0A5C6CMT8"/>
<dbReference type="PANTHER" id="PTHR43313">
    <property type="entry name" value="SHORT-CHAIN DEHYDROGENASE/REDUCTASE FAMILY 9C"/>
    <property type="match status" value="1"/>
</dbReference>
<dbReference type="GO" id="GO:0055041">
    <property type="term" value="F:cyclopentanol dehydrogenase activity"/>
    <property type="evidence" value="ECO:0007669"/>
    <property type="project" value="UniProtKB-EC"/>
</dbReference>
<dbReference type="PRINTS" id="PR00080">
    <property type="entry name" value="SDRFAMILY"/>
</dbReference>
<comment type="similarity">
    <text evidence="1">Belongs to the short-chain dehydrogenases/reductases (SDR) family.</text>
</comment>
<reference evidence="3 4" key="1">
    <citation type="submission" date="2019-02" db="EMBL/GenBank/DDBJ databases">
        <title>Deep-cultivation of Planctomycetes and their phenomic and genomic characterization uncovers novel biology.</title>
        <authorList>
            <person name="Wiegand S."/>
            <person name="Jogler M."/>
            <person name="Boedeker C."/>
            <person name="Pinto D."/>
            <person name="Vollmers J."/>
            <person name="Rivas-Marin E."/>
            <person name="Kohn T."/>
            <person name="Peeters S.H."/>
            <person name="Heuer A."/>
            <person name="Rast P."/>
            <person name="Oberbeckmann S."/>
            <person name="Bunk B."/>
            <person name="Jeske O."/>
            <person name="Meyerdierks A."/>
            <person name="Storesund J.E."/>
            <person name="Kallscheuer N."/>
            <person name="Luecker S."/>
            <person name="Lage O.M."/>
            <person name="Pohl T."/>
            <person name="Merkel B.J."/>
            <person name="Hornburger P."/>
            <person name="Mueller R.-W."/>
            <person name="Bruemmer F."/>
            <person name="Labrenz M."/>
            <person name="Spormann A.M."/>
            <person name="Op Den Camp H."/>
            <person name="Overmann J."/>
            <person name="Amann R."/>
            <person name="Jetten M.S.M."/>
            <person name="Mascher T."/>
            <person name="Medema M.H."/>
            <person name="Devos D.P."/>
            <person name="Kaster A.-K."/>
            <person name="Ovreas L."/>
            <person name="Rohde M."/>
            <person name="Galperin M.Y."/>
            <person name="Jogler C."/>
        </authorList>
    </citation>
    <scope>NUCLEOTIDE SEQUENCE [LARGE SCALE GENOMIC DNA]</scope>
    <source>
        <strain evidence="3 4">Pla144</strain>
    </source>
</reference>
<sequence>MKPSARTVFVTGCSTGIGRATALLLAERGFRVFAGLRGEQQAAELVSAAHGNLTTLLLDVTEDAQIASAVETIQAASPEGLHALVNNAGVGLAAATVLTTPEELRHLFEVNAIAPLRMIRHCLPLLRKTHGRIVNVSSMNGTQALPMVGAYSASKFALEALTDTLRVELRPWRISLTLIRPGQVRTPIFTKAREQIDKRRDKIPAELLPTYGEFYRLGAEFNERGAKSRTSPEHVARVILRALNAHWLRVHYHVGLDAHGMNLLRYVHPKLVDRVLARVMGLFKPVD</sequence>
<dbReference type="SUPFAM" id="SSF51735">
    <property type="entry name" value="NAD(P)-binding Rossmann-fold domains"/>
    <property type="match status" value="1"/>
</dbReference>
<dbReference type="SMART" id="SM00822">
    <property type="entry name" value="PKS_KR"/>
    <property type="match status" value="1"/>
</dbReference>
<evidence type="ECO:0000313" key="3">
    <source>
        <dbReference type="EMBL" id="TWU25738.1"/>
    </source>
</evidence>
<feature type="domain" description="Ketoreductase" evidence="2">
    <location>
        <begin position="6"/>
        <end position="182"/>
    </location>
</feature>
<dbReference type="EC" id="1.1.1.163" evidence="3"/>
<evidence type="ECO:0000313" key="4">
    <source>
        <dbReference type="Proteomes" id="UP000318437"/>
    </source>
</evidence>
<dbReference type="InterPro" id="IPR036291">
    <property type="entry name" value="NAD(P)-bd_dom_sf"/>
</dbReference>
<keyword evidence="4" id="KW-1185">Reference proteome</keyword>
<dbReference type="Pfam" id="PF00106">
    <property type="entry name" value="adh_short"/>
    <property type="match status" value="1"/>
</dbReference>
<organism evidence="3 4">
    <name type="scientific">Bythopirellula polymerisocia</name>
    <dbReference type="NCBI Taxonomy" id="2528003"/>
    <lineage>
        <taxon>Bacteria</taxon>
        <taxon>Pseudomonadati</taxon>
        <taxon>Planctomycetota</taxon>
        <taxon>Planctomycetia</taxon>
        <taxon>Pirellulales</taxon>
        <taxon>Lacipirellulaceae</taxon>
        <taxon>Bythopirellula</taxon>
    </lineage>
</organism>
<dbReference type="InterPro" id="IPR002347">
    <property type="entry name" value="SDR_fam"/>
</dbReference>
<dbReference type="PANTHER" id="PTHR43313:SF1">
    <property type="entry name" value="3BETA-HYDROXYSTEROID DEHYDROGENASE DHS-16"/>
    <property type="match status" value="1"/>
</dbReference>
<dbReference type="InterPro" id="IPR020904">
    <property type="entry name" value="Sc_DH/Rdtase_CS"/>
</dbReference>
<dbReference type="OrthoDB" id="9775296at2"/>